<evidence type="ECO:0000313" key="2">
    <source>
        <dbReference type="Proteomes" id="UP000251431"/>
    </source>
</evidence>
<dbReference type="EMBL" id="UAQE01000001">
    <property type="protein sequence ID" value="SPT96481.1"/>
    <property type="molecule type" value="Genomic_DNA"/>
</dbReference>
<dbReference type="Proteomes" id="UP000251431">
    <property type="component" value="Unassembled WGS sequence"/>
</dbReference>
<proteinExistence type="predicted"/>
<accession>A0A2X0Z216</accession>
<protein>
    <submittedName>
        <fullName evidence="1">Uncharacterized protein</fullName>
    </submittedName>
</protein>
<organism evidence="1 2">
    <name type="scientific">Lysinibacillus capsici</name>
    <dbReference type="NCBI Taxonomy" id="2115968"/>
    <lineage>
        <taxon>Bacteria</taxon>
        <taxon>Bacillati</taxon>
        <taxon>Bacillota</taxon>
        <taxon>Bacilli</taxon>
        <taxon>Bacillales</taxon>
        <taxon>Bacillaceae</taxon>
        <taxon>Lysinibacillus</taxon>
    </lineage>
</organism>
<gene>
    <name evidence="1" type="ORF">NCTC7582_00540</name>
</gene>
<dbReference type="AlphaFoldDB" id="A0A2X0Z216"/>
<dbReference type="RefSeq" id="WP_112116590.1">
    <property type="nucleotide sequence ID" value="NZ_UAQE01000001.1"/>
</dbReference>
<name>A0A2X0Z216_9BACI</name>
<reference evidence="1 2" key="1">
    <citation type="submission" date="2018-06" db="EMBL/GenBank/DDBJ databases">
        <authorList>
            <consortium name="Pathogen Informatics"/>
            <person name="Doyle S."/>
        </authorList>
    </citation>
    <scope>NUCLEOTIDE SEQUENCE [LARGE SCALE GENOMIC DNA]</scope>
    <source>
        <strain evidence="1 2">NCTC7582</strain>
    </source>
</reference>
<sequence>MTIAHTQILLKFFNENGLDENTLESLLNEEKFEGLSYKYQVHTEDIFTLTVYSEDLHTFEKKRDHLIKYLKNITEYLSITHDSKTKSYIEEIGKTIYDLERSFRTLIEFVFLNKFKSKWKEEFPSLGHDRKSKRGAPIIYLDNPLDDWDFIHLNRFIKEQISFIDQDVQTKLRSIGESILSINTTSDLEKIKEGVLLKIDDLIKLPRNNKIKDITYTQLYTHLTPSLASDWEKLYNLRNFWAHNVAILTRTEFESYKNLYKGVLNNIQTEITILSLFSEENQQSYLTLGQDAFKITIFKSKYEGRDTVQLKGKFINEDNNIVSFKKNNVTYYHILNLFKEVLTCANDTEKLLEINACFEYNPFLKLDFIELGEYISEKFESCDNVKSVFQSHLSNEGYDIFTKNNEVIMSEDVDEYLSLIFKNE</sequence>
<evidence type="ECO:0000313" key="1">
    <source>
        <dbReference type="EMBL" id="SPT96481.1"/>
    </source>
</evidence>